<comment type="subcellular location">
    <subcellularLocation>
        <location evidence="1 13">Cytoplasm</location>
    </subcellularLocation>
</comment>
<dbReference type="GO" id="GO:0005524">
    <property type="term" value="F:ATP binding"/>
    <property type="evidence" value="ECO:0007669"/>
    <property type="project" value="UniProtKB-KW"/>
</dbReference>
<dbReference type="Gene3D" id="3.30.230.10">
    <property type="match status" value="1"/>
</dbReference>
<evidence type="ECO:0000256" key="4">
    <source>
        <dbReference type="ARBA" id="ARBA00022490"/>
    </source>
</evidence>
<name>A0A267F5I2_9PLAT</name>
<dbReference type="Gene3D" id="3.30.70.890">
    <property type="entry name" value="GHMP kinase, C-terminal domain"/>
    <property type="match status" value="1"/>
</dbReference>
<dbReference type="NCBIfam" id="TIGR00549">
    <property type="entry name" value="mevalon_kin"/>
    <property type="match status" value="1"/>
</dbReference>
<dbReference type="EC" id="2.7.1.36" evidence="3 13"/>
<evidence type="ECO:0000256" key="7">
    <source>
        <dbReference type="ARBA" id="ARBA00022741"/>
    </source>
</evidence>
<dbReference type="EMBL" id="NIVC01001355">
    <property type="protein sequence ID" value="PAA69035.1"/>
    <property type="molecule type" value="Genomic_DNA"/>
</dbReference>
<protein>
    <recommendedName>
        <fullName evidence="3 13">Mevalonate kinase</fullName>
        <shortName evidence="13">MK</shortName>
        <ecNumber evidence="3 13">2.7.1.36</ecNumber>
    </recommendedName>
</protein>
<dbReference type="Pfam" id="PF00288">
    <property type="entry name" value="GHMP_kinases_N"/>
    <property type="match status" value="1"/>
</dbReference>
<keyword evidence="13" id="KW-0756">Sterol biosynthesis</keyword>
<keyword evidence="4 13" id="KW-0963">Cytoplasm</keyword>
<feature type="domain" description="GHMP kinase C-terminal" evidence="16">
    <location>
        <begin position="341"/>
        <end position="388"/>
    </location>
</feature>
<evidence type="ECO:0000256" key="2">
    <source>
        <dbReference type="ARBA" id="ARBA00006495"/>
    </source>
</evidence>
<dbReference type="STRING" id="282301.A0A267F5I2"/>
<evidence type="ECO:0000256" key="12">
    <source>
        <dbReference type="ARBA" id="ARBA00029438"/>
    </source>
</evidence>
<feature type="domain" description="GHMP kinase N-terminal" evidence="15">
    <location>
        <begin position="172"/>
        <end position="242"/>
    </location>
</feature>
<evidence type="ECO:0000256" key="1">
    <source>
        <dbReference type="ARBA" id="ARBA00004496"/>
    </source>
</evidence>
<evidence type="ECO:0000256" key="8">
    <source>
        <dbReference type="ARBA" id="ARBA00022777"/>
    </source>
</evidence>
<dbReference type="SUPFAM" id="SSF55060">
    <property type="entry name" value="GHMP Kinase, C-terminal domain"/>
    <property type="match status" value="1"/>
</dbReference>
<evidence type="ECO:0000256" key="6">
    <source>
        <dbReference type="ARBA" id="ARBA00022679"/>
    </source>
</evidence>
<dbReference type="InterPro" id="IPR006203">
    <property type="entry name" value="GHMP_knse_ATP-bd_CS"/>
</dbReference>
<keyword evidence="9 13" id="KW-0067">ATP-binding</keyword>
<keyword evidence="11 13" id="KW-0443">Lipid metabolism</keyword>
<sequence length="438" mass="45317">SLPKLQTGTVSSHVARDGWCSVSASAPGKVILHGEHAVVYGALAVAGAISQRCRITARWRPADSLDSDSYSRSHAGPIVLNFPALAMRACLDSAELETAFSVAKAVAIGKPAEAAGDEPPFSDAELANIGAMAKRVADAQQFEEQRQRELCRLALAAFIAVYAWLKPPLLGNVVFLVTGKLPIGGGLGSSAAYAAALAAICEALAGREQLDLSRLEAAAFAAETLVHGRPSGVDNACSVRGGFIAYRRPGPPTPLLPEADSLLRASGVSLPTVYVADTGQARSTASLVAGVRQLADSANLGASIRRIIDAIDSVSESARRLLVAMATGTASSTDEADYLALVRLNQRLLDCLGVSHPLLDGICQVAEAHGAAAKLTGAGGGGCALIFIPGACQQQALLDSLAPACASLQPVQLGEPGVRLEDPQETSAEDEELWSKHY</sequence>
<evidence type="ECO:0000256" key="13">
    <source>
        <dbReference type="RuleBase" id="RU363087"/>
    </source>
</evidence>
<dbReference type="InterPro" id="IPR006205">
    <property type="entry name" value="Mev_gal_kin"/>
</dbReference>
<evidence type="ECO:0000256" key="14">
    <source>
        <dbReference type="SAM" id="MobiDB-lite"/>
    </source>
</evidence>
<evidence type="ECO:0000259" key="16">
    <source>
        <dbReference type="Pfam" id="PF08544"/>
    </source>
</evidence>
<evidence type="ECO:0000256" key="5">
    <source>
        <dbReference type="ARBA" id="ARBA00022516"/>
    </source>
</evidence>
<keyword evidence="10" id="KW-0460">Magnesium</keyword>
<evidence type="ECO:0000256" key="3">
    <source>
        <dbReference type="ARBA" id="ARBA00012103"/>
    </source>
</evidence>
<evidence type="ECO:0000256" key="9">
    <source>
        <dbReference type="ARBA" id="ARBA00022840"/>
    </source>
</evidence>
<accession>A0A267F5I2</accession>
<evidence type="ECO:0000259" key="15">
    <source>
        <dbReference type="Pfam" id="PF00288"/>
    </source>
</evidence>
<keyword evidence="18" id="KW-1185">Reference proteome</keyword>
<proteinExistence type="inferred from homology"/>
<comment type="similarity">
    <text evidence="2 13">Belongs to the GHMP kinase family. Mevalonate kinase subfamily.</text>
</comment>
<evidence type="ECO:0000313" key="18">
    <source>
        <dbReference type="Proteomes" id="UP000215902"/>
    </source>
</evidence>
<evidence type="ECO:0000256" key="11">
    <source>
        <dbReference type="ARBA" id="ARBA00023098"/>
    </source>
</evidence>
<dbReference type="PANTHER" id="PTHR43290:SF2">
    <property type="entry name" value="MEVALONATE KINASE"/>
    <property type="match status" value="1"/>
</dbReference>
<evidence type="ECO:0000313" key="17">
    <source>
        <dbReference type="EMBL" id="PAA69035.1"/>
    </source>
</evidence>
<dbReference type="AlphaFoldDB" id="A0A267F5I2"/>
<feature type="non-terminal residue" evidence="17">
    <location>
        <position position="1"/>
    </location>
</feature>
<dbReference type="SUPFAM" id="SSF54211">
    <property type="entry name" value="Ribosomal protein S5 domain 2-like"/>
    <property type="match status" value="1"/>
</dbReference>
<feature type="compositionally biased region" description="Acidic residues" evidence="14">
    <location>
        <begin position="423"/>
        <end position="432"/>
    </location>
</feature>
<comment type="catalytic activity">
    <reaction evidence="13">
        <text>(R)-mevalonate + ATP = (R)-5-phosphomevalonate + ADP + H(+)</text>
        <dbReference type="Rhea" id="RHEA:17065"/>
        <dbReference type="ChEBI" id="CHEBI:15378"/>
        <dbReference type="ChEBI" id="CHEBI:30616"/>
        <dbReference type="ChEBI" id="CHEBI:36464"/>
        <dbReference type="ChEBI" id="CHEBI:58146"/>
        <dbReference type="ChEBI" id="CHEBI:456216"/>
        <dbReference type="EC" id="2.7.1.36"/>
    </reaction>
</comment>
<dbReference type="GO" id="GO:0005829">
    <property type="term" value="C:cytosol"/>
    <property type="evidence" value="ECO:0007669"/>
    <property type="project" value="TreeGrafter"/>
</dbReference>
<keyword evidence="13" id="KW-0752">Steroid biosynthesis</keyword>
<dbReference type="InterPro" id="IPR014721">
    <property type="entry name" value="Ribsml_uS5_D2-typ_fold_subgr"/>
</dbReference>
<comment type="caution">
    <text evidence="17">The sequence shown here is derived from an EMBL/GenBank/DDBJ whole genome shotgun (WGS) entry which is preliminary data.</text>
</comment>
<dbReference type="UniPathway" id="UPA00057">
    <property type="reaction ID" value="UER00098"/>
</dbReference>
<dbReference type="Pfam" id="PF08544">
    <property type="entry name" value="GHMP_kinases_C"/>
    <property type="match status" value="1"/>
</dbReference>
<dbReference type="InterPro" id="IPR020568">
    <property type="entry name" value="Ribosomal_Su5_D2-typ_SF"/>
</dbReference>
<keyword evidence="13" id="KW-1207">Sterol metabolism</keyword>
<dbReference type="Proteomes" id="UP000215902">
    <property type="component" value="Unassembled WGS sequence"/>
</dbReference>
<keyword evidence="8 13" id="KW-0418">Kinase</keyword>
<dbReference type="InterPro" id="IPR036554">
    <property type="entry name" value="GHMP_kinase_C_sf"/>
</dbReference>
<reference evidence="17 18" key="1">
    <citation type="submission" date="2017-06" db="EMBL/GenBank/DDBJ databases">
        <title>A platform for efficient transgenesis in Macrostomum lignano, a flatworm model organism for stem cell research.</title>
        <authorList>
            <person name="Berezikov E."/>
        </authorList>
    </citation>
    <scope>NUCLEOTIDE SEQUENCE [LARGE SCALE GENOMIC DNA]</scope>
    <source>
        <strain evidence="17">DV1</strain>
        <tissue evidence="17">Whole organism</tissue>
    </source>
</reference>
<dbReference type="OrthoDB" id="1652964at2759"/>
<dbReference type="PRINTS" id="PR00959">
    <property type="entry name" value="MEVGALKINASE"/>
</dbReference>
<gene>
    <name evidence="17" type="ORF">BOX15_Mlig011494g1</name>
</gene>
<evidence type="ECO:0000256" key="10">
    <source>
        <dbReference type="ARBA" id="ARBA00022842"/>
    </source>
</evidence>
<dbReference type="InterPro" id="IPR006204">
    <property type="entry name" value="GHMP_kinase_N_dom"/>
</dbReference>
<dbReference type="PANTHER" id="PTHR43290">
    <property type="entry name" value="MEVALONATE KINASE"/>
    <property type="match status" value="1"/>
</dbReference>
<dbReference type="GO" id="GO:0019287">
    <property type="term" value="P:isopentenyl diphosphate biosynthetic process, mevalonate pathway"/>
    <property type="evidence" value="ECO:0007669"/>
    <property type="project" value="UniProtKB-UniPathway"/>
</dbReference>
<keyword evidence="6 13" id="KW-0808">Transferase</keyword>
<keyword evidence="5 13" id="KW-0444">Lipid biosynthesis</keyword>
<comment type="pathway">
    <text evidence="12 13">Isoprenoid biosynthesis; isopentenyl diphosphate biosynthesis via mevalonate pathway; isopentenyl diphosphate from (R)-mevalonate: step 1/3.</text>
</comment>
<dbReference type="InterPro" id="IPR013750">
    <property type="entry name" value="GHMP_kinase_C_dom"/>
</dbReference>
<dbReference type="GO" id="GO:0004496">
    <property type="term" value="F:mevalonate kinase activity"/>
    <property type="evidence" value="ECO:0007669"/>
    <property type="project" value="UniProtKB-EC"/>
</dbReference>
<organism evidence="17 18">
    <name type="scientific">Macrostomum lignano</name>
    <dbReference type="NCBI Taxonomy" id="282301"/>
    <lineage>
        <taxon>Eukaryota</taxon>
        <taxon>Metazoa</taxon>
        <taxon>Spiralia</taxon>
        <taxon>Lophotrochozoa</taxon>
        <taxon>Platyhelminthes</taxon>
        <taxon>Rhabditophora</taxon>
        <taxon>Macrostomorpha</taxon>
        <taxon>Macrostomida</taxon>
        <taxon>Macrostomidae</taxon>
        <taxon>Macrostomum</taxon>
    </lineage>
</organism>
<dbReference type="PROSITE" id="PS00627">
    <property type="entry name" value="GHMP_KINASES_ATP"/>
    <property type="match status" value="1"/>
</dbReference>
<dbReference type="GO" id="GO:0006695">
    <property type="term" value="P:cholesterol biosynthetic process"/>
    <property type="evidence" value="ECO:0007669"/>
    <property type="project" value="TreeGrafter"/>
</dbReference>
<keyword evidence="7 13" id="KW-0547">Nucleotide-binding</keyword>
<feature type="region of interest" description="Disordered" evidence="14">
    <location>
        <begin position="416"/>
        <end position="438"/>
    </location>
</feature>
<keyword evidence="13" id="KW-0753">Steroid metabolism</keyword>